<evidence type="ECO:0000313" key="2">
    <source>
        <dbReference type="EMBL" id="AND16274.1"/>
    </source>
</evidence>
<evidence type="ECO:0008006" key="4">
    <source>
        <dbReference type="Google" id="ProtNLM"/>
    </source>
</evidence>
<evidence type="ECO:0000256" key="1">
    <source>
        <dbReference type="SAM" id="Phobius"/>
    </source>
</evidence>
<dbReference type="Proteomes" id="UP000077071">
    <property type="component" value="Chromosome"/>
</dbReference>
<protein>
    <recommendedName>
        <fullName evidence="4">YggT family protein</fullName>
    </recommendedName>
</protein>
<dbReference type="AlphaFoldDB" id="A0A160KSE7"/>
<dbReference type="InterPro" id="IPR003425">
    <property type="entry name" value="CCB3/YggT"/>
</dbReference>
<dbReference type="EMBL" id="CP015515">
    <property type="protein sequence ID" value="AND16274.1"/>
    <property type="molecule type" value="Genomic_DNA"/>
</dbReference>
<evidence type="ECO:0000313" key="3">
    <source>
        <dbReference type="Proteomes" id="UP000077071"/>
    </source>
</evidence>
<organism evidence="2 3">
    <name type="scientific">Rathayibacter tritici</name>
    <dbReference type="NCBI Taxonomy" id="33888"/>
    <lineage>
        <taxon>Bacteria</taxon>
        <taxon>Bacillati</taxon>
        <taxon>Actinomycetota</taxon>
        <taxon>Actinomycetes</taxon>
        <taxon>Micrococcales</taxon>
        <taxon>Microbacteriaceae</taxon>
        <taxon>Rathayibacter</taxon>
    </lineage>
</organism>
<dbReference type="RefSeq" id="WP_068212828.1">
    <property type="nucleotide sequence ID" value="NZ_CP015515.1"/>
</dbReference>
<keyword evidence="1" id="KW-0812">Transmembrane</keyword>
<proteinExistence type="predicted"/>
<dbReference type="KEGG" id="rtn:A6122_1126"/>
<keyword evidence="3" id="KW-1185">Reference proteome</keyword>
<feature type="transmembrane region" description="Helical" evidence="1">
    <location>
        <begin position="75"/>
        <end position="98"/>
    </location>
</feature>
<dbReference type="PATRIC" id="fig|33888.3.peg.1236"/>
<dbReference type="GO" id="GO:0016020">
    <property type="term" value="C:membrane"/>
    <property type="evidence" value="ECO:0007669"/>
    <property type="project" value="InterPro"/>
</dbReference>
<feature type="transmembrane region" description="Helical" evidence="1">
    <location>
        <begin position="12"/>
        <end position="32"/>
    </location>
</feature>
<name>A0A160KSE7_9MICO</name>
<keyword evidence="1" id="KW-1133">Transmembrane helix</keyword>
<gene>
    <name evidence="2" type="ORF">A6122_1126</name>
</gene>
<keyword evidence="1" id="KW-0472">Membrane</keyword>
<sequence>MNSVVSLLGSVLYFVLLLYFFAMWARFVLDLVRVIRRDWRPRGAGLVAAEGVYTVTDPPIGFFRRLIKPVSIGPIALDFGWSLTMLCVIVGMYIATWLQRA</sequence>
<dbReference type="Pfam" id="PF02325">
    <property type="entry name" value="CCB3_YggT"/>
    <property type="match status" value="1"/>
</dbReference>
<accession>A0A160KSE7</accession>
<reference evidence="2 3" key="1">
    <citation type="submission" date="2016-05" db="EMBL/GenBank/DDBJ databases">
        <title>Complete genome sequence of Rathayibacter tritici NCPPB 1953.</title>
        <authorList>
            <person name="Park J."/>
            <person name="Lee H.-H."/>
            <person name="Lee S.-W."/>
            <person name="Seo Y.-S."/>
        </authorList>
    </citation>
    <scope>NUCLEOTIDE SEQUENCE [LARGE SCALE GENOMIC DNA]</scope>
    <source>
        <strain evidence="2 3">NCPPB 1953</strain>
    </source>
</reference>
<dbReference type="STRING" id="33888.A6122_1126"/>